<dbReference type="Proteomes" id="UP001596296">
    <property type="component" value="Unassembled WGS sequence"/>
</dbReference>
<accession>A0ABD5UUK7</accession>
<evidence type="ECO:0000313" key="2">
    <source>
        <dbReference type="EMBL" id="MFC6893244.1"/>
    </source>
</evidence>
<keyword evidence="3" id="KW-1185">Reference proteome</keyword>
<evidence type="ECO:0000256" key="1">
    <source>
        <dbReference type="SAM" id="MobiDB-lite"/>
    </source>
</evidence>
<reference evidence="2 3" key="1">
    <citation type="journal article" date="2019" name="Int. J. Syst. Evol. Microbiol.">
        <title>The Global Catalogue of Microorganisms (GCM) 10K type strain sequencing project: providing services to taxonomists for standard genome sequencing and annotation.</title>
        <authorList>
            <consortium name="The Broad Institute Genomics Platform"/>
            <consortium name="The Broad Institute Genome Sequencing Center for Infectious Disease"/>
            <person name="Wu L."/>
            <person name="Ma J."/>
        </authorList>
    </citation>
    <scope>NUCLEOTIDE SEQUENCE [LARGE SCALE GENOMIC DNA]</scope>
    <source>
        <strain evidence="2 3">SKJ47</strain>
    </source>
</reference>
<name>A0ABD5UUK7_9EURY</name>
<protein>
    <submittedName>
        <fullName evidence="2">Uncharacterized protein</fullName>
    </submittedName>
</protein>
<gene>
    <name evidence="2" type="ORF">ACFQE9_11615</name>
</gene>
<feature type="region of interest" description="Disordered" evidence="1">
    <location>
        <begin position="66"/>
        <end position="86"/>
    </location>
</feature>
<sequence>MTRSHDHTIAVDSRRRRPERIRDATERLATVLQSLDLEEETQIAEEVIEAIKATDRAYQLETTTLEPTRRSGGFRFPSAPVDEVDR</sequence>
<organism evidence="2 3">
    <name type="scientific">Halopenitus salinus</name>
    <dbReference type="NCBI Taxonomy" id="1198295"/>
    <lineage>
        <taxon>Archaea</taxon>
        <taxon>Methanobacteriati</taxon>
        <taxon>Methanobacteriota</taxon>
        <taxon>Stenosarchaea group</taxon>
        <taxon>Halobacteria</taxon>
        <taxon>Halobacteriales</taxon>
        <taxon>Haloferacaceae</taxon>
        <taxon>Halopenitus</taxon>
    </lineage>
</organism>
<dbReference type="EMBL" id="JBHSXL010000009">
    <property type="protein sequence ID" value="MFC6893244.1"/>
    <property type="molecule type" value="Genomic_DNA"/>
</dbReference>
<dbReference type="RefSeq" id="WP_379744591.1">
    <property type="nucleotide sequence ID" value="NZ_JBHSVN010000001.1"/>
</dbReference>
<comment type="caution">
    <text evidence="2">The sequence shown here is derived from an EMBL/GenBank/DDBJ whole genome shotgun (WGS) entry which is preliminary data.</text>
</comment>
<dbReference type="AlphaFoldDB" id="A0ABD5UUK7"/>
<proteinExistence type="predicted"/>
<evidence type="ECO:0000313" key="3">
    <source>
        <dbReference type="Proteomes" id="UP001596296"/>
    </source>
</evidence>